<evidence type="ECO:0000313" key="2">
    <source>
        <dbReference type="EMBL" id="OAT13491.1"/>
    </source>
</evidence>
<dbReference type="PROSITE" id="PS50097">
    <property type="entry name" value="BTB"/>
    <property type="match status" value="1"/>
</dbReference>
<evidence type="ECO:0000313" key="3">
    <source>
        <dbReference type="Proteomes" id="UP000002038"/>
    </source>
</evidence>
<proteinExistence type="predicted"/>
<dbReference type="KEGG" id="bgh:BDBG_08685"/>
<dbReference type="EMBL" id="GG657474">
    <property type="protein sequence ID" value="OAT13491.1"/>
    <property type="molecule type" value="Genomic_DNA"/>
</dbReference>
<name>A0A179V2D9_BLAGS</name>
<keyword evidence="3" id="KW-1185">Reference proteome</keyword>
<dbReference type="Proteomes" id="UP000002038">
    <property type="component" value="Unassembled WGS sequence"/>
</dbReference>
<dbReference type="RefSeq" id="XP_002620886.1">
    <property type="nucleotide sequence ID" value="XM_002620840.2"/>
</dbReference>
<dbReference type="VEuPathDB" id="FungiDB:BDBG_08685"/>
<dbReference type="GeneID" id="8501466"/>
<organism evidence="2 3">
    <name type="scientific">Blastomyces gilchristii (strain SLH14081)</name>
    <name type="common">Blastomyces dermatitidis</name>
    <dbReference type="NCBI Taxonomy" id="559298"/>
    <lineage>
        <taxon>Eukaryota</taxon>
        <taxon>Fungi</taxon>
        <taxon>Dikarya</taxon>
        <taxon>Ascomycota</taxon>
        <taxon>Pezizomycotina</taxon>
        <taxon>Eurotiomycetes</taxon>
        <taxon>Eurotiomycetidae</taxon>
        <taxon>Onygenales</taxon>
        <taxon>Ajellomycetaceae</taxon>
        <taxon>Blastomyces</taxon>
    </lineage>
</organism>
<gene>
    <name evidence="2" type="ORF">BDBG_08685</name>
</gene>
<accession>A0A179V2D9</accession>
<dbReference type="InterPro" id="IPR000210">
    <property type="entry name" value="BTB/POZ_dom"/>
</dbReference>
<reference evidence="3" key="1">
    <citation type="journal article" date="2015" name="PLoS Genet.">
        <title>The dynamic genome and transcriptome of the human fungal pathogen Blastomyces and close relative Emmonsia.</title>
        <authorList>
            <person name="Munoz J.F."/>
            <person name="Gauthier G.M."/>
            <person name="Desjardins C.A."/>
            <person name="Gallo J.E."/>
            <person name="Holder J."/>
            <person name="Sullivan T.D."/>
            <person name="Marty A.J."/>
            <person name="Carmen J.C."/>
            <person name="Chen Z."/>
            <person name="Ding L."/>
            <person name="Gujja S."/>
            <person name="Magrini V."/>
            <person name="Misas E."/>
            <person name="Mitreva M."/>
            <person name="Priest M."/>
            <person name="Saif S."/>
            <person name="Whiston E.A."/>
            <person name="Young S."/>
            <person name="Zeng Q."/>
            <person name="Goldman W.E."/>
            <person name="Mardis E.R."/>
            <person name="Taylor J.W."/>
            <person name="McEwen J.G."/>
            <person name="Clay O.K."/>
            <person name="Klein B.S."/>
            <person name="Cuomo C.A."/>
        </authorList>
    </citation>
    <scope>NUCLEOTIDE SEQUENCE [LARGE SCALE GENOMIC DNA]</scope>
    <source>
        <strain evidence="3">SLH14081</strain>
    </source>
</reference>
<evidence type="ECO:0000259" key="1">
    <source>
        <dbReference type="PROSITE" id="PS50097"/>
    </source>
</evidence>
<feature type="domain" description="BTB" evidence="1">
    <location>
        <begin position="30"/>
        <end position="101"/>
    </location>
</feature>
<protein>
    <recommendedName>
        <fullName evidence="1">BTB domain-containing protein</fullName>
    </recommendedName>
</protein>
<dbReference type="AlphaFoldDB" id="A0A179V2D9"/>
<dbReference type="OrthoDB" id="5275938at2759"/>
<sequence>MASPKSEETEARWLPELPDGAHQRTIDPRGDLILVSNCPDTCLFKVSSNVLCLASKVFQNLLICNESQRPATTLEIGIAFTTDAIEILLRIIHLQMRCIPERLPRMHLLDIARLVDCYEMQDSLGPFLELWINNSFYITYAMADEGSALDWLYIMFVFDEHFYFTMVASHLMWTSTGIDLEDAPEGFRSVLDEIRCERDFYLQSWLNSIHKDYKAYVGSSKCQNRTCTAQEFVVGYFTRLLEKYQLLCPPQPPYKGVTLNAVSRIFIEFREGLEEAPPCPMGNRHYRVMEERPQSKDCKLFKIENFKPYRPHALIPFYGP</sequence>